<reference evidence="1 2" key="1">
    <citation type="submission" date="2018-06" db="EMBL/GenBank/DDBJ databases">
        <authorList>
            <consortium name="Pathogen Informatics"/>
            <person name="Doyle S."/>
        </authorList>
    </citation>
    <scope>NUCLEOTIDE SEQUENCE [LARGE SCALE GENOMIC DNA]</scope>
    <source>
        <strain evidence="1 2">NCTC13067</strain>
    </source>
</reference>
<dbReference type="AlphaFoldDB" id="A0A379E2E2"/>
<dbReference type="EMBL" id="UGTM01000001">
    <property type="protein sequence ID" value="SUB86815.1"/>
    <property type="molecule type" value="Genomic_DNA"/>
</dbReference>
<proteinExistence type="predicted"/>
<evidence type="ECO:0000313" key="1">
    <source>
        <dbReference type="EMBL" id="SUB86815.1"/>
    </source>
</evidence>
<accession>A0A379E2E2</accession>
<dbReference type="Proteomes" id="UP000255469">
    <property type="component" value="Unassembled WGS sequence"/>
</dbReference>
<gene>
    <name evidence="1" type="ORF">NCTC13067_00466</name>
</gene>
<dbReference type="RefSeq" id="WP_025068252.1">
    <property type="nucleotide sequence ID" value="NZ_CAJPSO010000003.1"/>
</dbReference>
<protein>
    <submittedName>
        <fullName evidence="1">Uncharacterized protein</fullName>
    </submittedName>
</protein>
<dbReference type="GeneID" id="66710407"/>
<organism evidence="1 2">
    <name type="scientific">Prevotella denticola</name>
    <dbReference type="NCBI Taxonomy" id="28129"/>
    <lineage>
        <taxon>Bacteria</taxon>
        <taxon>Pseudomonadati</taxon>
        <taxon>Bacteroidota</taxon>
        <taxon>Bacteroidia</taxon>
        <taxon>Bacteroidales</taxon>
        <taxon>Prevotellaceae</taxon>
        <taxon>Prevotella</taxon>
    </lineage>
</organism>
<name>A0A379E2E2_9BACT</name>
<sequence length="218" mass="24788">MFKFFKEIIESFKEGVEEGRAELESERQSEYNATHGAVSKVKGQGLPTVENLALALSCPFRSVLTSGFPIRLMEFGRLADDEMRRLRKLLKRDFGIRDAADVSSVLEELEEAHDEEDNLPRSIFLAGLNLYILTSAVDVGYLPFCKVEPLCREKINFISTNVVSWQQFGLLFMEGECINNAIGRRFLKKSIRSLLVEESSPWCIFPWESIPKALDSVE</sequence>
<evidence type="ECO:0000313" key="2">
    <source>
        <dbReference type="Proteomes" id="UP000255469"/>
    </source>
</evidence>